<evidence type="ECO:0000259" key="15">
    <source>
        <dbReference type="Pfam" id="PF05201"/>
    </source>
</evidence>
<dbReference type="InterPro" id="IPR015896">
    <property type="entry name" value="4pyrrol_synth_GluRdtase_dimer"/>
</dbReference>
<feature type="active site" description="Nucleophile" evidence="8 9">
    <location>
        <position position="48"/>
    </location>
</feature>
<dbReference type="InterPro" id="IPR015895">
    <property type="entry name" value="4pyrrol_synth_GluRdtase_N"/>
</dbReference>
<dbReference type="HAMAP" id="MF_00087">
    <property type="entry name" value="Glu_tRNA_reductase"/>
    <property type="match status" value="1"/>
</dbReference>
<feature type="domain" description="Tetrapyrrole biosynthesis glutamyl-tRNA reductase dimerisation" evidence="13">
    <location>
        <begin position="313"/>
        <end position="396"/>
    </location>
</feature>
<dbReference type="Gene3D" id="3.30.460.30">
    <property type="entry name" value="Glutamyl-tRNA reductase, N-terminal domain"/>
    <property type="match status" value="1"/>
</dbReference>
<keyword evidence="4 8" id="KW-0521">NADP</keyword>
<dbReference type="Gene3D" id="3.40.50.720">
    <property type="entry name" value="NAD(P)-binding Rossmann-like Domain"/>
    <property type="match status" value="1"/>
</dbReference>
<organism evidence="16 17">
    <name type="scientific">Microbacterium mitrae</name>
    <dbReference type="NCBI Taxonomy" id="664640"/>
    <lineage>
        <taxon>Bacteria</taxon>
        <taxon>Bacillati</taxon>
        <taxon>Actinomycetota</taxon>
        <taxon>Actinomycetes</taxon>
        <taxon>Micrococcales</taxon>
        <taxon>Microbacteriaceae</taxon>
        <taxon>Microbacterium</taxon>
    </lineage>
</organism>
<dbReference type="Proteomes" id="UP000321196">
    <property type="component" value="Unassembled WGS sequence"/>
</dbReference>
<evidence type="ECO:0000313" key="17">
    <source>
        <dbReference type="Proteomes" id="UP000321196"/>
    </source>
</evidence>
<dbReference type="EC" id="1.2.1.70" evidence="3 8"/>
<gene>
    <name evidence="8" type="primary">hemA</name>
    <name evidence="16" type="ORF">FVP60_05140</name>
</gene>
<comment type="domain">
    <text evidence="8">Possesses an unusual extended V-shaped dimeric structure with each monomer consisting of three distinct domains arranged along a curved 'spinal' alpha-helix. The N-terminal catalytic domain specifically recognizes the glutamate moiety of the substrate. The second domain is the NADPH-binding domain, and the third C-terminal domain is responsible for dimerization.</text>
</comment>
<reference evidence="16 17" key="1">
    <citation type="submission" date="2019-08" db="EMBL/GenBank/DDBJ databases">
        <authorList>
            <person name="Dong K."/>
        </authorList>
    </citation>
    <scope>NUCLEOTIDE SEQUENCE [LARGE SCALE GENOMIC DNA]</scope>
    <source>
        <strain evidence="16 17">M4-8</strain>
    </source>
</reference>
<evidence type="ECO:0000256" key="12">
    <source>
        <dbReference type="PIRSR" id="PIRSR000445-4"/>
    </source>
</evidence>
<feature type="binding site" evidence="8 10">
    <location>
        <begin position="47"/>
        <end position="50"/>
    </location>
    <ligand>
        <name>substrate</name>
    </ligand>
</feature>
<evidence type="ECO:0000313" key="16">
    <source>
        <dbReference type="EMBL" id="TXK06345.1"/>
    </source>
</evidence>
<protein>
    <recommendedName>
        <fullName evidence="3 8">Glutamyl-tRNA reductase</fullName>
        <shortName evidence="8">GluTR</shortName>
        <ecNumber evidence="3 8">1.2.1.70</ecNumber>
    </recommendedName>
</protein>
<dbReference type="Pfam" id="PF05201">
    <property type="entry name" value="GlutR_N"/>
    <property type="match status" value="1"/>
</dbReference>
<feature type="domain" description="Glutamyl-tRNA reductase N-terminal" evidence="15">
    <location>
        <begin position="7"/>
        <end position="154"/>
    </location>
</feature>
<dbReference type="SUPFAM" id="SSF51735">
    <property type="entry name" value="NAD(P)-binding Rossmann-fold domains"/>
    <property type="match status" value="1"/>
</dbReference>
<comment type="similarity">
    <text evidence="2 8">Belongs to the glutamyl-tRNA reductase family.</text>
</comment>
<proteinExistence type="inferred from homology"/>
<comment type="caution">
    <text evidence="16">The sequence shown here is derived from an EMBL/GenBank/DDBJ whole genome shotgun (WGS) entry which is preliminary data.</text>
</comment>
<dbReference type="AlphaFoldDB" id="A0A5C8HQQ4"/>
<comment type="function">
    <text evidence="8">Catalyzes the NADPH-dependent reduction of glutamyl-tRNA(Glu) to glutamate 1-semialdehyde (GSA).</text>
</comment>
<keyword evidence="17" id="KW-1185">Reference proteome</keyword>
<name>A0A5C8HQQ4_9MICO</name>
<dbReference type="EMBL" id="VRSW01000001">
    <property type="protein sequence ID" value="TXK06345.1"/>
    <property type="molecule type" value="Genomic_DNA"/>
</dbReference>
<evidence type="ECO:0000256" key="1">
    <source>
        <dbReference type="ARBA" id="ARBA00005059"/>
    </source>
</evidence>
<dbReference type="PIRSF" id="PIRSF000445">
    <property type="entry name" value="4pyrrol_synth_GluRdtase"/>
    <property type="match status" value="1"/>
</dbReference>
<evidence type="ECO:0000256" key="8">
    <source>
        <dbReference type="HAMAP-Rule" id="MF_00087"/>
    </source>
</evidence>
<evidence type="ECO:0000256" key="6">
    <source>
        <dbReference type="ARBA" id="ARBA00023244"/>
    </source>
</evidence>
<keyword evidence="6 8" id="KW-0627">Porphyrin biosynthesis</keyword>
<feature type="site" description="Important for activity" evidence="8 12">
    <location>
        <position position="97"/>
    </location>
</feature>
<dbReference type="NCBIfam" id="NF000750">
    <property type="entry name" value="PRK00045.3-4"/>
    <property type="match status" value="1"/>
</dbReference>
<feature type="binding site" evidence="8 10">
    <location>
        <position position="118"/>
    </location>
    <ligand>
        <name>substrate</name>
    </ligand>
</feature>
<evidence type="ECO:0000259" key="14">
    <source>
        <dbReference type="Pfam" id="PF01488"/>
    </source>
</evidence>
<dbReference type="InterPro" id="IPR000343">
    <property type="entry name" value="4pyrrol_synth_GluRdtase"/>
</dbReference>
<feature type="domain" description="Quinate/shikimate 5-dehydrogenase/glutamyl-tRNA reductase" evidence="14">
    <location>
        <begin position="176"/>
        <end position="287"/>
    </location>
</feature>
<evidence type="ECO:0000259" key="13">
    <source>
        <dbReference type="Pfam" id="PF00745"/>
    </source>
</evidence>
<dbReference type="InterPro" id="IPR036343">
    <property type="entry name" value="GluRdtase_N_sf"/>
</dbReference>
<evidence type="ECO:0000256" key="10">
    <source>
        <dbReference type="PIRSR" id="PIRSR000445-2"/>
    </source>
</evidence>
<dbReference type="OrthoDB" id="110209at2"/>
<evidence type="ECO:0000256" key="9">
    <source>
        <dbReference type="PIRSR" id="PIRSR000445-1"/>
    </source>
</evidence>
<evidence type="ECO:0000256" key="7">
    <source>
        <dbReference type="ARBA" id="ARBA00047464"/>
    </source>
</evidence>
<comment type="catalytic activity">
    <reaction evidence="7 8">
        <text>(S)-4-amino-5-oxopentanoate + tRNA(Glu) + NADP(+) = L-glutamyl-tRNA(Glu) + NADPH + H(+)</text>
        <dbReference type="Rhea" id="RHEA:12344"/>
        <dbReference type="Rhea" id="RHEA-COMP:9663"/>
        <dbReference type="Rhea" id="RHEA-COMP:9680"/>
        <dbReference type="ChEBI" id="CHEBI:15378"/>
        <dbReference type="ChEBI" id="CHEBI:57501"/>
        <dbReference type="ChEBI" id="CHEBI:57783"/>
        <dbReference type="ChEBI" id="CHEBI:58349"/>
        <dbReference type="ChEBI" id="CHEBI:78442"/>
        <dbReference type="ChEBI" id="CHEBI:78520"/>
        <dbReference type="EC" id="1.2.1.70"/>
    </reaction>
</comment>
<dbReference type="GO" id="GO:0050661">
    <property type="term" value="F:NADP binding"/>
    <property type="evidence" value="ECO:0007669"/>
    <property type="project" value="InterPro"/>
</dbReference>
<dbReference type="Pfam" id="PF01488">
    <property type="entry name" value="Shikimate_DH"/>
    <property type="match status" value="1"/>
</dbReference>
<dbReference type="PANTHER" id="PTHR43013:SF1">
    <property type="entry name" value="GLUTAMYL-TRNA REDUCTASE"/>
    <property type="match status" value="1"/>
</dbReference>
<evidence type="ECO:0000256" key="5">
    <source>
        <dbReference type="ARBA" id="ARBA00023002"/>
    </source>
</evidence>
<comment type="miscellaneous">
    <text evidence="8">During catalysis, the active site Cys acts as a nucleophile attacking the alpha-carbonyl group of tRNA-bound glutamate with the formation of a thioester intermediate between enzyme and glutamate, and the concomitant release of tRNA(Glu). The thioester intermediate is finally reduced by direct hydride transfer from NADPH, to form the product GSA.</text>
</comment>
<feature type="binding site" evidence="8 10">
    <location>
        <position position="107"/>
    </location>
    <ligand>
        <name>substrate</name>
    </ligand>
</feature>
<feature type="binding site" evidence="8 11">
    <location>
        <begin position="187"/>
        <end position="192"/>
    </location>
    <ligand>
        <name>NADP(+)</name>
        <dbReference type="ChEBI" id="CHEBI:58349"/>
    </ligand>
</feature>
<dbReference type="PANTHER" id="PTHR43013">
    <property type="entry name" value="GLUTAMYL-TRNA REDUCTASE"/>
    <property type="match status" value="1"/>
</dbReference>
<dbReference type="GO" id="GO:0008883">
    <property type="term" value="F:glutamyl-tRNA reductase activity"/>
    <property type="evidence" value="ECO:0007669"/>
    <property type="project" value="UniProtKB-UniRule"/>
</dbReference>
<dbReference type="InterPro" id="IPR006151">
    <property type="entry name" value="Shikm_DH/Glu-tRNA_Rdtase"/>
</dbReference>
<sequence length="411" mass="43973">MVLLCLTANHRNTEFDVLDRVARSVDAATASAFTAHDHVRGAVVLATCNRFEAYLDVSDDAEAPELIGTAALAGLLENGAELAASVTALSGDDAIRHLFSVSSGLESMVMGEDEISGQVQRALVSSREAGAVTGHLEQVFQRAATANRAVRARTDLAASGRTLVRTVLDMLELRVSDWSPIPVLIVGTGSYAATTIQSLRARGAQNLRVFSATGRAARFAEKFDVIAEDDLPDAISRARIVITCTSRYTVTTEHIINDKRRLLIDLGLPRNIDPAVGELAGIELIDLAVIGKHAELPELADVARDVVGSHTAAYLAQRAAAPAIVGFRRHIADTLATELARLGESHGSANSGENDAVERALRHFAAVLAHGPSVRAREFAEAGRLDEFEKALELVFAPRRRERPLTEGDVV</sequence>
<evidence type="ECO:0000256" key="2">
    <source>
        <dbReference type="ARBA" id="ARBA00005916"/>
    </source>
</evidence>
<evidence type="ECO:0000256" key="11">
    <source>
        <dbReference type="PIRSR" id="PIRSR000445-3"/>
    </source>
</evidence>
<accession>A0A5C8HQQ4</accession>
<evidence type="ECO:0000256" key="4">
    <source>
        <dbReference type="ARBA" id="ARBA00022857"/>
    </source>
</evidence>
<evidence type="ECO:0000256" key="3">
    <source>
        <dbReference type="ARBA" id="ARBA00012970"/>
    </source>
</evidence>
<feature type="binding site" evidence="8 10">
    <location>
        <begin position="112"/>
        <end position="114"/>
    </location>
    <ligand>
        <name>substrate</name>
    </ligand>
</feature>
<dbReference type="GO" id="GO:0019353">
    <property type="term" value="P:protoporphyrinogen IX biosynthetic process from glutamate"/>
    <property type="evidence" value="ECO:0007669"/>
    <property type="project" value="TreeGrafter"/>
</dbReference>
<comment type="subunit">
    <text evidence="8">Homodimer.</text>
</comment>
<dbReference type="InterPro" id="IPR036291">
    <property type="entry name" value="NAD(P)-bd_dom_sf"/>
</dbReference>
<dbReference type="UniPathway" id="UPA00251">
    <property type="reaction ID" value="UER00316"/>
</dbReference>
<dbReference type="SUPFAM" id="SSF69742">
    <property type="entry name" value="Glutamyl tRNA-reductase catalytic, N-terminal domain"/>
    <property type="match status" value="1"/>
</dbReference>
<keyword evidence="5 8" id="KW-0560">Oxidoreductase</keyword>
<dbReference type="Pfam" id="PF00745">
    <property type="entry name" value="GlutR_dimer"/>
    <property type="match status" value="1"/>
</dbReference>
<comment type="pathway">
    <text evidence="1 8">Porphyrin-containing compound metabolism; protoporphyrin-IX biosynthesis; 5-aminolevulinate from L-glutamyl-tRNA(Glu): step 1/2.</text>
</comment>